<dbReference type="InterPro" id="IPR041118">
    <property type="entry name" value="Rx_N"/>
</dbReference>
<comment type="similarity">
    <text evidence="1">Belongs to the disease resistance NB-LRR family.</text>
</comment>
<feature type="compositionally biased region" description="Polar residues" evidence="7">
    <location>
        <begin position="141"/>
        <end position="150"/>
    </location>
</feature>
<dbReference type="GO" id="GO:0043531">
    <property type="term" value="F:ADP binding"/>
    <property type="evidence" value="ECO:0007669"/>
    <property type="project" value="InterPro"/>
</dbReference>
<dbReference type="Pfam" id="PF00931">
    <property type="entry name" value="NB-ARC"/>
    <property type="match status" value="2"/>
</dbReference>
<feature type="region of interest" description="Disordered" evidence="7">
    <location>
        <begin position="1313"/>
        <end position="1366"/>
    </location>
</feature>
<evidence type="ECO:0000313" key="12">
    <source>
        <dbReference type="EMBL" id="VAI82178.1"/>
    </source>
</evidence>
<dbReference type="GO" id="GO:0098542">
    <property type="term" value="P:defense response to other organism"/>
    <property type="evidence" value="ECO:0007669"/>
    <property type="project" value="TreeGrafter"/>
</dbReference>
<evidence type="ECO:0000259" key="11">
    <source>
        <dbReference type="Pfam" id="PF23598"/>
    </source>
</evidence>
<evidence type="ECO:0000256" key="5">
    <source>
        <dbReference type="ARBA" id="ARBA00022821"/>
    </source>
</evidence>
<dbReference type="Gene3D" id="3.40.50.300">
    <property type="entry name" value="P-loop containing nucleotide triphosphate hydrolases"/>
    <property type="match status" value="2"/>
</dbReference>
<feature type="domain" description="Disease resistance N-terminal" evidence="9">
    <location>
        <begin position="12"/>
        <end position="85"/>
    </location>
</feature>
<feature type="domain" description="NB-ARC" evidence="8">
    <location>
        <begin position="195"/>
        <end position="368"/>
    </location>
</feature>
<evidence type="ECO:0000256" key="3">
    <source>
        <dbReference type="ARBA" id="ARBA00022737"/>
    </source>
</evidence>
<evidence type="ECO:0000256" key="7">
    <source>
        <dbReference type="SAM" id="MobiDB-lite"/>
    </source>
</evidence>
<dbReference type="Gramene" id="TRITD7Av1G281180.1">
    <property type="protein sequence ID" value="TRITD7Av1G281180.1"/>
    <property type="gene ID" value="TRITD7Av1G281180"/>
</dbReference>
<reference evidence="12 13" key="1">
    <citation type="submission" date="2017-09" db="EMBL/GenBank/DDBJ databases">
        <authorList>
            <consortium name="International Durum Wheat Genome Sequencing Consortium (IDWGSC)"/>
            <person name="Milanesi L."/>
        </authorList>
    </citation>
    <scope>NUCLEOTIDE SEQUENCE [LARGE SCALE GENOMIC DNA]</scope>
    <source>
        <strain evidence="13">cv. Svevo</strain>
    </source>
</reference>
<feature type="domain" description="Disease resistance protein winged helix" evidence="10">
    <location>
        <begin position="1088"/>
        <end position="1150"/>
    </location>
</feature>
<evidence type="ECO:0000259" key="9">
    <source>
        <dbReference type="Pfam" id="PF18052"/>
    </source>
</evidence>
<feature type="compositionally biased region" description="Low complexity" evidence="7">
    <location>
        <begin position="1315"/>
        <end position="1332"/>
    </location>
</feature>
<evidence type="ECO:0000256" key="1">
    <source>
        <dbReference type="ARBA" id="ARBA00008894"/>
    </source>
</evidence>
<evidence type="ECO:0000259" key="10">
    <source>
        <dbReference type="Pfam" id="PF23559"/>
    </source>
</evidence>
<evidence type="ECO:0000259" key="8">
    <source>
        <dbReference type="Pfam" id="PF00931"/>
    </source>
</evidence>
<dbReference type="Gene3D" id="1.20.5.4130">
    <property type="match status" value="1"/>
</dbReference>
<gene>
    <name evidence="12" type="ORF">TRITD_7Av1G281180</name>
</gene>
<dbReference type="InterPro" id="IPR027417">
    <property type="entry name" value="P-loop_NTPase"/>
</dbReference>
<dbReference type="InterPro" id="IPR058922">
    <property type="entry name" value="WHD_DRP"/>
</dbReference>
<proteinExistence type="inferred from homology"/>
<evidence type="ECO:0000256" key="6">
    <source>
        <dbReference type="ARBA" id="ARBA00023054"/>
    </source>
</evidence>
<feature type="domain" description="Disease resistance R13L4/SHOC-2-like LRR" evidence="11">
    <location>
        <begin position="1206"/>
        <end position="1307"/>
    </location>
</feature>
<evidence type="ECO:0000313" key="13">
    <source>
        <dbReference type="Proteomes" id="UP000324705"/>
    </source>
</evidence>
<dbReference type="Pfam" id="PF18052">
    <property type="entry name" value="Rx_N"/>
    <property type="match status" value="1"/>
</dbReference>
<dbReference type="InterPro" id="IPR038005">
    <property type="entry name" value="RX-like_CC"/>
</dbReference>
<keyword evidence="6" id="KW-0175">Coiled coil</keyword>
<dbReference type="Gene3D" id="3.80.10.10">
    <property type="entry name" value="Ribonuclease Inhibitor"/>
    <property type="match status" value="2"/>
</dbReference>
<protein>
    <recommendedName>
        <fullName evidence="14">Disease resistance protein RPM1</fullName>
    </recommendedName>
</protein>
<keyword evidence="5" id="KW-0611">Plant defense</keyword>
<keyword evidence="2" id="KW-0433">Leucine-rich repeat</keyword>
<dbReference type="EMBL" id="LT934123">
    <property type="protein sequence ID" value="VAI82178.1"/>
    <property type="molecule type" value="Genomic_DNA"/>
</dbReference>
<organism evidence="12 13">
    <name type="scientific">Triticum turgidum subsp. durum</name>
    <name type="common">Durum wheat</name>
    <name type="synonym">Triticum durum</name>
    <dbReference type="NCBI Taxonomy" id="4567"/>
    <lineage>
        <taxon>Eukaryota</taxon>
        <taxon>Viridiplantae</taxon>
        <taxon>Streptophyta</taxon>
        <taxon>Embryophyta</taxon>
        <taxon>Tracheophyta</taxon>
        <taxon>Spermatophyta</taxon>
        <taxon>Magnoliopsida</taxon>
        <taxon>Liliopsida</taxon>
        <taxon>Poales</taxon>
        <taxon>Poaceae</taxon>
        <taxon>BOP clade</taxon>
        <taxon>Pooideae</taxon>
        <taxon>Triticodae</taxon>
        <taxon>Triticeae</taxon>
        <taxon>Triticinae</taxon>
        <taxon>Triticum</taxon>
    </lineage>
</organism>
<feature type="domain" description="NB-ARC" evidence="8">
    <location>
        <begin position="802"/>
        <end position="986"/>
    </location>
</feature>
<dbReference type="PRINTS" id="PR00364">
    <property type="entry name" value="DISEASERSIST"/>
</dbReference>
<dbReference type="InterPro" id="IPR055414">
    <property type="entry name" value="LRR_R13L4/SHOC2-like"/>
</dbReference>
<feature type="domain" description="Disease resistance R13L4/SHOC-2-like LRR" evidence="11">
    <location>
        <begin position="1400"/>
        <end position="1649"/>
    </location>
</feature>
<dbReference type="InterPro" id="IPR044974">
    <property type="entry name" value="Disease_R_plants"/>
</dbReference>
<dbReference type="SUPFAM" id="SSF52047">
    <property type="entry name" value="RNI-like"/>
    <property type="match status" value="1"/>
</dbReference>
<dbReference type="CDD" id="cd14798">
    <property type="entry name" value="RX-CC_like"/>
    <property type="match status" value="1"/>
</dbReference>
<keyword evidence="4" id="KW-0547">Nucleotide-binding</keyword>
<dbReference type="PANTHER" id="PTHR23155:SF1135">
    <property type="entry name" value="OS08G0246300 PROTEIN"/>
    <property type="match status" value="1"/>
</dbReference>
<dbReference type="Proteomes" id="UP000324705">
    <property type="component" value="Chromosome 7A"/>
</dbReference>
<dbReference type="Gene3D" id="1.10.10.10">
    <property type="entry name" value="Winged helix-like DNA-binding domain superfamily/Winged helix DNA-binding domain"/>
    <property type="match status" value="1"/>
</dbReference>
<accession>A0A9R0ZSD1</accession>
<sequence length="1668" mass="188273">MAEFALGLTKTAVEGTVSRVKSAIDEEVKLKVQVQNDLVFITGEFEMMQSFLNVANKERAKNEVVRTWVRQIRDLAFDVEDCVELVVSLDSKSGSWSWMWRVLPDCMAPPRSLDQAVTEIQQLKARVEDVSHRNTRYNLIGDSSSNSKTSAPAPDLTRNAGPSSSRFHILREVWEAAGKMRHDMGDLRKLINSQENVLEVISLWGGPGTAADLGATHVIQEAYNDPKICQEFKSRAWVKLAHPFNPDDFLSNLLTQFYASSHRAKLLGAEFQRKMRAVLGTKDDLRKAQLMKQVIYEQRYLVVVEHLSTVGQWDTIRMYLPDSGNGSRIVVTTHQLGLAIACMGNPYQVSELRQLSYGQSLCAFFSKVSGRRSDMGELIWQLKCGGVISVWGCTRDETTLVYKVYTAIAHKSKEFEGVEFKRHIWVDVPNPFNLGIFSQRLFFNFHSDDLRSKEIKSAGTTGGTSLIERCRNFLCEDDCLVVINGLSSTDDWGLIKAAFFPEPASGCIIAITEEESVATHCAVKADRVLNIKDLDDDLLLRKSIKGCDYHGIGAKEASKRGHFFSNRREEARDWMDKFGSVVDRTGFYCAEHRFNVSSLRGIHDTEKLAIAKKLYYDQMPDVGEGDVRPRHTRFPFTKFSWVNVPDPFDLTYFCWRLLLDFHSDNLEAKQTVAVDMMEGLKDPFQGCLDLLREQECFVVIEGVRSRDDWNQIKSALFSYRRQGHIKPSALRRILVITKDKSVDLGDGVSYIDGPNYDLPADPPLTKKPGYSDQDMSRAFSSRMIEACDWIKKFRLIGHHQNILWIKLLDKRQGVISVWGIAGIGKSYLVRRFYHTSMTGSYRGLSRAERIDFLRLDSIVTKYAWVDVPYPFNLTDLCSLLILDFHSDDLEAKEIAAVGMMQGQDPIQVCHEFLHQHKCLVVIDGLRSNDDWDLIKDALLSEPLKGYILVVTNEESIARHCVVDTEKDVVNVKGLSADWALDVFSKAMCYPMAGKEIANWKESISTQQLSNLITKCGGLPQVLTAIGEYCREYQHIRKCGLETVNAADFMGMLETDPKFHNLRGLFDWMQSYFVACPDSLKPCIFYLSVFPLGYDIRKSRLLRRWIAEGYSRDTLGSTAEENGENFISELVKLSIIQQKHSPSMEDLCQVNGFFREYIFSRPMQDNLVFALEGRCIPNTQRAGQHLTISRCWDRDKILFESMELSRLRSLTVFGDWRSFFISPDVKMKYLRVLDLEDTSGVTNGDIEQIGNLLPHLKFLSLRGCQYITRLPASLGGLRQLQTLDIKGTRIVTLSATIIKLKKLQYVRAGPPLDSDVASTSQRPAAAATPPAVDGDGDGAGVSTSQPTPTAAADVDEARTSAARRSGPRGGLVFSWLSKLNRHGHVSSAHDGVQFPVAAAWGIGKLTALHTLGVVNVSNVGGKVVLRELKKITQLRKLKLSGINRKNWQDFCYTISGHGYLESLSVRLDHDEQQDHLCNLDDISKPPKTLKSLKLYRGNVHVSPVWMKQLDGLKKVDVEDLELTISEQVDIDSLKDLRCKDKYRHLCVKPIEDGNLHYGWREEDWIGGGFGDATVLKINCGSYRSEIAFGQWITRTVESLVVHCSTTESSLELSGLENLCRLKEVWLTGSYNEAIKQDLEQKLADHANEPVLHFEDQSECMCMPSIYFCS</sequence>
<name>A0A9R0ZSD1_TRITD</name>
<feature type="region of interest" description="Disordered" evidence="7">
    <location>
        <begin position="138"/>
        <end position="163"/>
    </location>
</feature>
<dbReference type="SUPFAM" id="SSF52540">
    <property type="entry name" value="P-loop containing nucleoside triphosphate hydrolases"/>
    <property type="match status" value="3"/>
</dbReference>
<dbReference type="Pfam" id="PF23598">
    <property type="entry name" value="LRR_14"/>
    <property type="match status" value="2"/>
</dbReference>
<dbReference type="InterPro" id="IPR032675">
    <property type="entry name" value="LRR_dom_sf"/>
</dbReference>
<dbReference type="InterPro" id="IPR002182">
    <property type="entry name" value="NB-ARC"/>
</dbReference>
<keyword evidence="13" id="KW-1185">Reference proteome</keyword>
<dbReference type="PANTHER" id="PTHR23155">
    <property type="entry name" value="DISEASE RESISTANCE PROTEIN RP"/>
    <property type="match status" value="1"/>
</dbReference>
<evidence type="ECO:0000256" key="2">
    <source>
        <dbReference type="ARBA" id="ARBA00022614"/>
    </source>
</evidence>
<evidence type="ECO:0008006" key="14">
    <source>
        <dbReference type="Google" id="ProtNLM"/>
    </source>
</evidence>
<dbReference type="Pfam" id="PF23559">
    <property type="entry name" value="WHD_DRP"/>
    <property type="match status" value="1"/>
</dbReference>
<evidence type="ECO:0000256" key="4">
    <source>
        <dbReference type="ARBA" id="ARBA00022741"/>
    </source>
</evidence>
<dbReference type="InterPro" id="IPR036388">
    <property type="entry name" value="WH-like_DNA-bd_sf"/>
</dbReference>
<keyword evidence="3" id="KW-0677">Repeat</keyword>